<dbReference type="Proteomes" id="UP001331761">
    <property type="component" value="Unassembled WGS sequence"/>
</dbReference>
<dbReference type="EMBL" id="WIXE01016345">
    <property type="protein sequence ID" value="KAK5972742.1"/>
    <property type="molecule type" value="Genomic_DNA"/>
</dbReference>
<evidence type="ECO:0000313" key="6">
    <source>
        <dbReference type="EMBL" id="KAK5972742.1"/>
    </source>
</evidence>
<keyword evidence="7" id="KW-1185">Reference proteome</keyword>
<accession>A0AAN8F5R3</accession>
<dbReference type="InterPro" id="IPR020901">
    <property type="entry name" value="Prtase_inh_Kunz-CS"/>
</dbReference>
<reference evidence="6 7" key="1">
    <citation type="submission" date="2019-10" db="EMBL/GenBank/DDBJ databases">
        <title>Assembly and Annotation for the nematode Trichostrongylus colubriformis.</title>
        <authorList>
            <person name="Martin J."/>
        </authorList>
    </citation>
    <scope>NUCLEOTIDE SEQUENCE [LARGE SCALE GENOMIC DNA]</scope>
    <source>
        <strain evidence="6">G859</strain>
        <tissue evidence="6">Whole worm</tissue>
    </source>
</reference>
<feature type="transmembrane region" description="Helical" evidence="4">
    <location>
        <begin position="53"/>
        <end position="74"/>
    </location>
</feature>
<keyword evidence="4" id="KW-1133">Transmembrane helix</keyword>
<dbReference type="PROSITE" id="PS00280">
    <property type="entry name" value="BPTI_KUNITZ_1"/>
    <property type="match status" value="1"/>
</dbReference>
<evidence type="ECO:0000259" key="5">
    <source>
        <dbReference type="PROSITE" id="PS50279"/>
    </source>
</evidence>
<keyword evidence="4" id="KW-0812">Transmembrane</keyword>
<dbReference type="SUPFAM" id="SSF57362">
    <property type="entry name" value="BPTI-like"/>
    <property type="match status" value="1"/>
</dbReference>
<sequence>MSLERSVILATSVNLTDFVLVTSVTVILLRWHAKKVRATIAYTDIPRNLTHTMKLLLAILFALLTIASSLDAVCRKKIDPGRCRATTRRYGYSTKQKKCVVFFYGGCAGNGNNFKTKEECNSKCS</sequence>
<dbReference type="PANTHER" id="PTHR10083:SF374">
    <property type="entry name" value="BPTI_KUNITZ INHIBITOR DOMAIN-CONTAINING PROTEIN"/>
    <property type="match status" value="1"/>
</dbReference>
<gene>
    <name evidence="6" type="ORF">GCK32_010557</name>
</gene>
<evidence type="ECO:0000256" key="4">
    <source>
        <dbReference type="SAM" id="Phobius"/>
    </source>
</evidence>
<keyword evidence="1" id="KW-0646">Protease inhibitor</keyword>
<dbReference type="AlphaFoldDB" id="A0AAN8F5R3"/>
<dbReference type="GO" id="GO:0004867">
    <property type="term" value="F:serine-type endopeptidase inhibitor activity"/>
    <property type="evidence" value="ECO:0007669"/>
    <property type="project" value="UniProtKB-KW"/>
</dbReference>
<dbReference type="SMART" id="SM00131">
    <property type="entry name" value="KU"/>
    <property type="match status" value="1"/>
</dbReference>
<feature type="domain" description="BPTI/Kunitz inhibitor" evidence="5">
    <location>
        <begin position="74"/>
        <end position="124"/>
    </location>
</feature>
<dbReference type="InterPro" id="IPR050098">
    <property type="entry name" value="TFPI/VKTCI-like"/>
</dbReference>
<keyword evidence="2" id="KW-0722">Serine protease inhibitor</keyword>
<dbReference type="InterPro" id="IPR036880">
    <property type="entry name" value="Kunitz_BPTI_sf"/>
</dbReference>
<name>A0AAN8F5R3_TRICO</name>
<dbReference type="GO" id="GO:0005615">
    <property type="term" value="C:extracellular space"/>
    <property type="evidence" value="ECO:0007669"/>
    <property type="project" value="TreeGrafter"/>
</dbReference>
<dbReference type="CDD" id="cd00109">
    <property type="entry name" value="Kunitz-type"/>
    <property type="match status" value="1"/>
</dbReference>
<evidence type="ECO:0000256" key="3">
    <source>
        <dbReference type="ARBA" id="ARBA00023157"/>
    </source>
</evidence>
<proteinExistence type="predicted"/>
<organism evidence="6 7">
    <name type="scientific">Trichostrongylus colubriformis</name>
    <name type="common">Black scour worm</name>
    <dbReference type="NCBI Taxonomy" id="6319"/>
    <lineage>
        <taxon>Eukaryota</taxon>
        <taxon>Metazoa</taxon>
        <taxon>Ecdysozoa</taxon>
        <taxon>Nematoda</taxon>
        <taxon>Chromadorea</taxon>
        <taxon>Rhabditida</taxon>
        <taxon>Rhabditina</taxon>
        <taxon>Rhabditomorpha</taxon>
        <taxon>Strongyloidea</taxon>
        <taxon>Trichostrongylidae</taxon>
        <taxon>Trichostrongylus</taxon>
    </lineage>
</organism>
<feature type="transmembrane region" description="Helical" evidence="4">
    <location>
        <begin position="7"/>
        <end position="33"/>
    </location>
</feature>
<keyword evidence="3" id="KW-1015">Disulfide bond</keyword>
<protein>
    <recommendedName>
        <fullName evidence="5">BPTI/Kunitz inhibitor domain-containing protein</fullName>
    </recommendedName>
</protein>
<dbReference type="Gene3D" id="4.10.410.10">
    <property type="entry name" value="Pancreatic trypsin inhibitor Kunitz domain"/>
    <property type="match status" value="1"/>
</dbReference>
<evidence type="ECO:0000313" key="7">
    <source>
        <dbReference type="Proteomes" id="UP001331761"/>
    </source>
</evidence>
<dbReference type="PROSITE" id="PS50279">
    <property type="entry name" value="BPTI_KUNITZ_2"/>
    <property type="match status" value="1"/>
</dbReference>
<comment type="caution">
    <text evidence="6">The sequence shown here is derived from an EMBL/GenBank/DDBJ whole genome shotgun (WGS) entry which is preliminary data.</text>
</comment>
<dbReference type="FunFam" id="4.10.410.10:FF:000020">
    <property type="entry name" value="Collagen, type VI, alpha 3"/>
    <property type="match status" value="1"/>
</dbReference>
<dbReference type="Pfam" id="PF00014">
    <property type="entry name" value="Kunitz_BPTI"/>
    <property type="match status" value="1"/>
</dbReference>
<keyword evidence="4" id="KW-0472">Membrane</keyword>
<dbReference type="InterPro" id="IPR002223">
    <property type="entry name" value="Kunitz_BPTI"/>
</dbReference>
<evidence type="ECO:0000256" key="2">
    <source>
        <dbReference type="ARBA" id="ARBA00022900"/>
    </source>
</evidence>
<dbReference type="PANTHER" id="PTHR10083">
    <property type="entry name" value="KUNITZ-TYPE PROTEASE INHIBITOR-RELATED"/>
    <property type="match status" value="1"/>
</dbReference>
<evidence type="ECO:0000256" key="1">
    <source>
        <dbReference type="ARBA" id="ARBA00022690"/>
    </source>
</evidence>
<dbReference type="PRINTS" id="PR00759">
    <property type="entry name" value="BASICPTASE"/>
</dbReference>